<accession>A0A0S2K2S1</accession>
<evidence type="ECO:0000313" key="2">
    <source>
        <dbReference type="EMBL" id="ALO42619.1"/>
    </source>
</evidence>
<gene>
    <name evidence="2" type="ORF">PP2015_2121</name>
</gene>
<dbReference type="PATRIC" id="fig|161398.10.peg.2157"/>
<dbReference type="KEGG" id="pphe:PP2015_2121"/>
<dbReference type="RefSeq" id="WP_058030305.1">
    <property type="nucleotide sequence ID" value="NZ_CP013187.1"/>
</dbReference>
<evidence type="ECO:0000256" key="1">
    <source>
        <dbReference type="SAM" id="Phobius"/>
    </source>
</evidence>
<reference evidence="2 3" key="1">
    <citation type="submission" date="2015-11" db="EMBL/GenBank/DDBJ databases">
        <authorList>
            <person name="Zhang Y."/>
            <person name="Guo Z."/>
        </authorList>
    </citation>
    <scope>NUCLEOTIDE SEQUENCE [LARGE SCALE GENOMIC DNA]</scope>
    <source>
        <strain evidence="2 3">KCTC 12086</strain>
    </source>
</reference>
<keyword evidence="3" id="KW-1185">Reference proteome</keyword>
<dbReference type="Proteomes" id="UP000061457">
    <property type="component" value="Chromosome I"/>
</dbReference>
<evidence type="ECO:0000313" key="3">
    <source>
        <dbReference type="Proteomes" id="UP000061457"/>
    </source>
</evidence>
<keyword evidence="1" id="KW-0812">Transmembrane</keyword>
<keyword evidence="1" id="KW-1133">Transmembrane helix</keyword>
<name>A0A0S2K2S1_9GAMM</name>
<dbReference type="EMBL" id="CP013187">
    <property type="protein sequence ID" value="ALO42619.1"/>
    <property type="molecule type" value="Genomic_DNA"/>
</dbReference>
<sequence length="93" mass="10468">MLHGFRLILIIGVFLAIAGSVQSGDWRYSVWIVLTLSVALAVSFKVSKDNFLESKEQKDAQNDSCALLFSSTPYFSDKNDHKVRHSSVNSERF</sequence>
<dbReference type="OrthoDB" id="5853561at2"/>
<dbReference type="AlphaFoldDB" id="A0A0S2K2S1"/>
<keyword evidence="1" id="KW-0472">Membrane</keyword>
<protein>
    <submittedName>
        <fullName evidence="2">Uncharacterized protein</fullName>
    </submittedName>
</protein>
<proteinExistence type="predicted"/>
<organism evidence="2 3">
    <name type="scientific">Pseudoalteromonas phenolica</name>
    <dbReference type="NCBI Taxonomy" id="161398"/>
    <lineage>
        <taxon>Bacteria</taxon>
        <taxon>Pseudomonadati</taxon>
        <taxon>Pseudomonadota</taxon>
        <taxon>Gammaproteobacteria</taxon>
        <taxon>Alteromonadales</taxon>
        <taxon>Pseudoalteromonadaceae</taxon>
        <taxon>Pseudoalteromonas</taxon>
    </lineage>
</organism>
<feature type="transmembrane region" description="Helical" evidence="1">
    <location>
        <begin position="28"/>
        <end position="46"/>
    </location>
</feature>